<dbReference type="PRINTS" id="PR01438">
    <property type="entry name" value="UNVRSLSTRESS"/>
</dbReference>
<dbReference type="PANTHER" id="PTHR46268:SF15">
    <property type="entry name" value="UNIVERSAL STRESS PROTEIN HP_0031"/>
    <property type="match status" value="1"/>
</dbReference>
<sequence>MFKDLLIPMLAGEIPEAAVNTACAIARQHGAHVDALVGVSVITPNALAWAYDPAGVRETLRETADAAVAALAASAQARLAREGVNHGVRRCGSIWLTTAEFAAACARSCDLVVLARGQLDDMGRRLFAALMSGSGRPVLLVPDGAAEPGRFERVLVAWKPSPQASRALHDALPLLRQAQRVEVIEVGEADQEPLSRDAEQALHAHLSRHGIEAQIIRRDGSHLNPAVPIMQHAALSTTDLIVAGGYSHSRAREQILGGVTRTLLEQSACPVLFSH</sequence>
<protein>
    <submittedName>
        <fullName evidence="3">Universal stress protein</fullName>
    </submittedName>
</protein>
<reference evidence="3 4" key="1">
    <citation type="submission" date="2021-03" db="EMBL/GenBank/DDBJ databases">
        <title>Lysobacter sp. nov. isolated from soil of gangwondo yeongwol, south Korea.</title>
        <authorList>
            <person name="Kim K.R."/>
            <person name="Kim K.H."/>
            <person name="Jeon C.O."/>
        </authorList>
    </citation>
    <scope>NUCLEOTIDE SEQUENCE [LARGE SCALE GENOMIC DNA]</scope>
    <source>
        <strain evidence="3 4">R19</strain>
    </source>
</reference>
<dbReference type="Proteomes" id="UP000639274">
    <property type="component" value="Chromosome"/>
</dbReference>
<comment type="similarity">
    <text evidence="1">Belongs to the universal stress protein A family.</text>
</comment>
<dbReference type="Gene3D" id="3.40.50.12370">
    <property type="match status" value="1"/>
</dbReference>
<organism evidence="3 4">
    <name type="scientific">Agrilutibacter solisilvae</name>
    <dbReference type="NCBI Taxonomy" id="2763317"/>
    <lineage>
        <taxon>Bacteria</taxon>
        <taxon>Pseudomonadati</taxon>
        <taxon>Pseudomonadota</taxon>
        <taxon>Gammaproteobacteria</taxon>
        <taxon>Lysobacterales</taxon>
        <taxon>Lysobacteraceae</taxon>
        <taxon>Agrilutibacter</taxon>
    </lineage>
</organism>
<dbReference type="EMBL" id="CP071518">
    <property type="protein sequence ID" value="QSX77772.1"/>
    <property type="molecule type" value="Genomic_DNA"/>
</dbReference>
<name>A0A974XXT4_9GAMM</name>
<evidence type="ECO:0000313" key="3">
    <source>
        <dbReference type="EMBL" id="QSX77772.1"/>
    </source>
</evidence>
<dbReference type="RefSeq" id="WP_200615622.1">
    <property type="nucleotide sequence ID" value="NZ_CP071518.1"/>
</dbReference>
<evidence type="ECO:0000313" key="4">
    <source>
        <dbReference type="Proteomes" id="UP000639274"/>
    </source>
</evidence>
<proteinExistence type="inferred from homology"/>
<dbReference type="PANTHER" id="PTHR46268">
    <property type="entry name" value="STRESS RESPONSE PROTEIN NHAX"/>
    <property type="match status" value="1"/>
</dbReference>
<feature type="domain" description="UspA" evidence="2">
    <location>
        <begin position="151"/>
        <end position="272"/>
    </location>
</feature>
<dbReference type="AlphaFoldDB" id="A0A974XXT4"/>
<accession>A0A974XXT4</accession>
<dbReference type="SUPFAM" id="SSF52402">
    <property type="entry name" value="Adenine nucleotide alpha hydrolases-like"/>
    <property type="match status" value="2"/>
</dbReference>
<evidence type="ECO:0000259" key="2">
    <source>
        <dbReference type="Pfam" id="PF00582"/>
    </source>
</evidence>
<dbReference type="Pfam" id="PF00582">
    <property type="entry name" value="Usp"/>
    <property type="match status" value="1"/>
</dbReference>
<gene>
    <name evidence="3" type="ORF">I8J32_013690</name>
</gene>
<evidence type="ECO:0000256" key="1">
    <source>
        <dbReference type="ARBA" id="ARBA00008791"/>
    </source>
</evidence>
<keyword evidence="4" id="KW-1185">Reference proteome</keyword>
<dbReference type="InterPro" id="IPR006016">
    <property type="entry name" value="UspA"/>
</dbReference>
<dbReference type="CDD" id="cd00293">
    <property type="entry name" value="USP-like"/>
    <property type="match status" value="1"/>
</dbReference>
<dbReference type="KEGG" id="lsf:I8J32_013690"/>
<dbReference type="InterPro" id="IPR006015">
    <property type="entry name" value="Universal_stress_UspA"/>
</dbReference>